<comment type="caution">
    <text evidence="1">The sequence shown here is derived from an EMBL/GenBank/DDBJ whole genome shotgun (WGS) entry which is preliminary data.</text>
</comment>
<gene>
    <name evidence="1" type="ORF">IAB63_09650</name>
</gene>
<reference evidence="1" key="2">
    <citation type="journal article" date="2021" name="PeerJ">
        <title>Extensive microbial diversity within the chicken gut microbiome revealed by metagenomics and culture.</title>
        <authorList>
            <person name="Gilroy R."/>
            <person name="Ravi A."/>
            <person name="Getino M."/>
            <person name="Pursley I."/>
            <person name="Horton D.L."/>
            <person name="Alikhan N.F."/>
            <person name="Baker D."/>
            <person name="Gharbi K."/>
            <person name="Hall N."/>
            <person name="Watson M."/>
            <person name="Adriaenssens E.M."/>
            <person name="Foster-Nyarko E."/>
            <person name="Jarju S."/>
            <person name="Secka A."/>
            <person name="Antonio M."/>
            <person name="Oren A."/>
            <person name="Chaudhuri R.R."/>
            <person name="La Ragione R."/>
            <person name="Hildebrand F."/>
            <person name="Pallen M.J."/>
        </authorList>
    </citation>
    <scope>NUCLEOTIDE SEQUENCE</scope>
    <source>
        <strain evidence="1">CHK187-14744</strain>
    </source>
</reference>
<evidence type="ECO:0000313" key="2">
    <source>
        <dbReference type="Proteomes" id="UP000824164"/>
    </source>
</evidence>
<reference evidence="1" key="1">
    <citation type="submission" date="2020-10" db="EMBL/GenBank/DDBJ databases">
        <authorList>
            <person name="Gilroy R."/>
        </authorList>
    </citation>
    <scope>NUCLEOTIDE SEQUENCE</scope>
    <source>
        <strain evidence="1">CHK187-14744</strain>
    </source>
</reference>
<evidence type="ECO:0000313" key="1">
    <source>
        <dbReference type="EMBL" id="HIU03501.1"/>
    </source>
</evidence>
<sequence>MEFVRRYSRQITAGIQLVLCLMMAVVAFQKELKLGLKASKKINAGKNGKRKRR</sequence>
<name>A0A9D1KWQ7_9FIRM</name>
<dbReference type="AlphaFoldDB" id="A0A9D1KWQ7"/>
<proteinExistence type="predicted"/>
<dbReference type="Proteomes" id="UP000824164">
    <property type="component" value="Unassembled WGS sequence"/>
</dbReference>
<organism evidence="1 2">
    <name type="scientific">Candidatus Onthocola gallistercoris</name>
    <dbReference type="NCBI Taxonomy" id="2840876"/>
    <lineage>
        <taxon>Bacteria</taxon>
        <taxon>Bacillati</taxon>
        <taxon>Bacillota</taxon>
        <taxon>Bacilli</taxon>
        <taxon>Candidatus Onthocola</taxon>
    </lineage>
</organism>
<dbReference type="EMBL" id="DVLT01000057">
    <property type="protein sequence ID" value="HIU03501.1"/>
    <property type="molecule type" value="Genomic_DNA"/>
</dbReference>
<protein>
    <submittedName>
        <fullName evidence="1">Uncharacterized protein</fullName>
    </submittedName>
</protein>
<accession>A0A9D1KWQ7</accession>